<dbReference type="RefSeq" id="WP_328006910.1">
    <property type="nucleotide sequence ID" value="NZ_JARMAB010000012.1"/>
</dbReference>
<reference evidence="2 3" key="1">
    <citation type="submission" date="2023-03" db="EMBL/GenBank/DDBJ databases">
        <title>Bacillus Genome Sequencing.</title>
        <authorList>
            <person name="Dunlap C."/>
        </authorList>
    </citation>
    <scope>NUCLEOTIDE SEQUENCE [LARGE SCALE GENOMIC DNA]</scope>
    <source>
        <strain evidence="2 3">B-23453</strain>
    </source>
</reference>
<evidence type="ECO:0000256" key="1">
    <source>
        <dbReference type="SAM" id="MobiDB-lite"/>
    </source>
</evidence>
<comment type="caution">
    <text evidence="2">The sequence shown here is derived from an EMBL/GenBank/DDBJ whole genome shotgun (WGS) entry which is preliminary data.</text>
</comment>
<protein>
    <submittedName>
        <fullName evidence="2">Uncharacterized protein</fullName>
    </submittedName>
</protein>
<name>A0ABU6MFX5_9BACI</name>
<organism evidence="2 3">
    <name type="scientific">Heyndrickxia acidicola</name>
    <dbReference type="NCBI Taxonomy" id="209389"/>
    <lineage>
        <taxon>Bacteria</taxon>
        <taxon>Bacillati</taxon>
        <taxon>Bacillota</taxon>
        <taxon>Bacilli</taxon>
        <taxon>Bacillales</taxon>
        <taxon>Bacillaceae</taxon>
        <taxon>Heyndrickxia</taxon>
    </lineage>
</organism>
<keyword evidence="3" id="KW-1185">Reference proteome</keyword>
<feature type="region of interest" description="Disordered" evidence="1">
    <location>
        <begin position="32"/>
        <end position="65"/>
    </location>
</feature>
<proteinExistence type="predicted"/>
<gene>
    <name evidence="2" type="ORF">P4T90_09455</name>
</gene>
<dbReference type="EMBL" id="JARMAB010000012">
    <property type="protein sequence ID" value="MED1203304.1"/>
    <property type="molecule type" value="Genomic_DNA"/>
</dbReference>
<sequence>MIRTLPMSMCIPNLDLIQRLIGAEEARLLRDQRVWGDPAGAQRRGGSATAPRKASASSANQPSRMIRTLPMPMYIPNLDLIQRLIGAEEARLLRDQRVCGDPAG</sequence>
<evidence type="ECO:0000313" key="3">
    <source>
        <dbReference type="Proteomes" id="UP001341444"/>
    </source>
</evidence>
<evidence type="ECO:0000313" key="2">
    <source>
        <dbReference type="EMBL" id="MED1203304.1"/>
    </source>
</evidence>
<dbReference type="Proteomes" id="UP001341444">
    <property type="component" value="Unassembled WGS sequence"/>
</dbReference>
<accession>A0ABU6MFX5</accession>